<dbReference type="Proteomes" id="UP000809337">
    <property type="component" value="Unassembled WGS sequence"/>
</dbReference>
<sequence>MTKYLNAMRNGFNFHGRASRSEFWLFFLITWVMSVVTVTLDAALGFADEGALVLTGILYLVHIIPSMAVSVRRLHDIDKSGWWLLISFTGIGAPILLVMFCLAPTKGQNHYGPALDGTQAPDAH</sequence>
<reference evidence="2" key="1">
    <citation type="submission" date="2021-01" db="EMBL/GenBank/DDBJ databases">
        <title>Diatom-associated Roseobacters Show Island Model of Population Structure.</title>
        <authorList>
            <person name="Qu L."/>
            <person name="Feng X."/>
            <person name="Chen Y."/>
            <person name="Li L."/>
            <person name="Wang X."/>
            <person name="Hu Z."/>
            <person name="Wang H."/>
            <person name="Luo H."/>
        </authorList>
    </citation>
    <scope>NUCLEOTIDE SEQUENCE</scope>
    <source>
        <strain evidence="2">SM26-45</strain>
    </source>
</reference>
<feature type="transmembrane region" description="Helical" evidence="1">
    <location>
        <begin position="23"/>
        <end position="44"/>
    </location>
</feature>
<evidence type="ECO:0000256" key="1">
    <source>
        <dbReference type="SAM" id="Phobius"/>
    </source>
</evidence>
<evidence type="ECO:0000313" key="3">
    <source>
        <dbReference type="Proteomes" id="UP000809337"/>
    </source>
</evidence>
<name>A0A9Q2P649_9RHOB</name>
<accession>A0A9Q2P649</accession>
<feature type="non-terminal residue" evidence="2">
    <location>
        <position position="124"/>
    </location>
</feature>
<evidence type="ECO:0000313" key="2">
    <source>
        <dbReference type="EMBL" id="MBM2357814.1"/>
    </source>
</evidence>
<dbReference type="GO" id="GO:0005886">
    <property type="term" value="C:plasma membrane"/>
    <property type="evidence" value="ECO:0007669"/>
    <property type="project" value="TreeGrafter"/>
</dbReference>
<dbReference type="InterPro" id="IPR008523">
    <property type="entry name" value="DUF805"/>
</dbReference>
<protein>
    <submittedName>
        <fullName evidence="2">DUF805 domain-containing protein</fullName>
    </submittedName>
</protein>
<organism evidence="2 3">
    <name type="scientific">Pseudosulfitobacter pseudonitzschiae</name>
    <dbReference type="NCBI Taxonomy" id="1402135"/>
    <lineage>
        <taxon>Bacteria</taxon>
        <taxon>Pseudomonadati</taxon>
        <taxon>Pseudomonadota</taxon>
        <taxon>Alphaproteobacteria</taxon>
        <taxon>Rhodobacterales</taxon>
        <taxon>Roseobacteraceae</taxon>
        <taxon>Pseudosulfitobacter</taxon>
    </lineage>
</organism>
<feature type="transmembrane region" description="Helical" evidence="1">
    <location>
        <begin position="50"/>
        <end position="70"/>
    </location>
</feature>
<feature type="transmembrane region" description="Helical" evidence="1">
    <location>
        <begin position="82"/>
        <end position="105"/>
    </location>
</feature>
<dbReference type="EMBL" id="JAFBWN010000087">
    <property type="protein sequence ID" value="MBM2357814.1"/>
    <property type="molecule type" value="Genomic_DNA"/>
</dbReference>
<gene>
    <name evidence="2" type="ORF">JQX14_25190</name>
</gene>
<dbReference type="AlphaFoldDB" id="A0A9Q2P649"/>
<dbReference type="PANTHER" id="PTHR34980">
    <property type="entry name" value="INNER MEMBRANE PROTEIN-RELATED-RELATED"/>
    <property type="match status" value="1"/>
</dbReference>
<dbReference type="PANTHER" id="PTHR34980:SF2">
    <property type="entry name" value="INNER MEMBRANE PROTEIN YHAH-RELATED"/>
    <property type="match status" value="1"/>
</dbReference>
<proteinExistence type="predicted"/>
<keyword evidence="1" id="KW-0812">Transmembrane</keyword>
<keyword evidence="1" id="KW-1133">Transmembrane helix</keyword>
<dbReference type="Pfam" id="PF05656">
    <property type="entry name" value="DUF805"/>
    <property type="match status" value="1"/>
</dbReference>
<keyword evidence="1" id="KW-0472">Membrane</keyword>
<comment type="caution">
    <text evidence="2">The sequence shown here is derived from an EMBL/GenBank/DDBJ whole genome shotgun (WGS) entry which is preliminary data.</text>
</comment>